<feature type="region of interest" description="Disordered" evidence="1">
    <location>
        <begin position="1"/>
        <end position="123"/>
    </location>
</feature>
<name>A0A9P7EIQ1_9AGAM</name>
<protein>
    <submittedName>
        <fullName evidence="2">Uncharacterized protein</fullName>
    </submittedName>
</protein>
<dbReference type="Proteomes" id="UP000807769">
    <property type="component" value="Unassembled WGS sequence"/>
</dbReference>
<feature type="compositionally biased region" description="Polar residues" evidence="1">
    <location>
        <begin position="47"/>
        <end position="59"/>
    </location>
</feature>
<evidence type="ECO:0000313" key="2">
    <source>
        <dbReference type="EMBL" id="KAG1822901.1"/>
    </source>
</evidence>
<comment type="caution">
    <text evidence="2">The sequence shown here is derived from an EMBL/GenBank/DDBJ whole genome shotgun (WGS) entry which is preliminary data.</text>
</comment>
<dbReference type="AlphaFoldDB" id="A0A9P7EIQ1"/>
<keyword evidence="3" id="KW-1185">Reference proteome</keyword>
<feature type="compositionally biased region" description="Polar residues" evidence="1">
    <location>
        <begin position="28"/>
        <end position="39"/>
    </location>
</feature>
<reference evidence="2" key="1">
    <citation type="journal article" date="2020" name="New Phytol.">
        <title>Comparative genomics reveals dynamic genome evolution in host specialist ectomycorrhizal fungi.</title>
        <authorList>
            <person name="Lofgren L.A."/>
            <person name="Nguyen N.H."/>
            <person name="Vilgalys R."/>
            <person name="Ruytinx J."/>
            <person name="Liao H.L."/>
            <person name="Branco S."/>
            <person name="Kuo A."/>
            <person name="LaButti K."/>
            <person name="Lipzen A."/>
            <person name="Andreopoulos W."/>
            <person name="Pangilinan J."/>
            <person name="Riley R."/>
            <person name="Hundley H."/>
            <person name="Na H."/>
            <person name="Barry K."/>
            <person name="Grigoriev I.V."/>
            <person name="Stajich J.E."/>
            <person name="Kennedy P.G."/>
        </authorList>
    </citation>
    <scope>NUCLEOTIDE SEQUENCE</scope>
    <source>
        <strain evidence="2">MN1</strain>
    </source>
</reference>
<sequence>MRKNRVPRAPVQMEPLMRVIKLDPPEPNTSDASRSQGPSPSHPMVPQGTSDLPPTSESLLASVDRADKVNPTQRLAPRYILPNSVEPRPLGHTSDAPPALATTPSSRSSHSSLGKERALRQNTRTWRYSRDPLHNRYPNFSKFFLPAPSDTIGDATSKTPEFSPIAMSSPTHNASSIDTALSPDFTDSTTQLYPSITMPVFFSVRVSLLHNILAHDAQDSSFPDY</sequence>
<dbReference type="OrthoDB" id="2658928at2759"/>
<proteinExistence type="predicted"/>
<gene>
    <name evidence="2" type="ORF">BJ212DRAFT_1331267</name>
</gene>
<dbReference type="RefSeq" id="XP_041197307.1">
    <property type="nucleotide sequence ID" value="XM_041334757.1"/>
</dbReference>
<dbReference type="GeneID" id="64628774"/>
<organism evidence="2 3">
    <name type="scientific">Suillus subaureus</name>
    <dbReference type="NCBI Taxonomy" id="48587"/>
    <lineage>
        <taxon>Eukaryota</taxon>
        <taxon>Fungi</taxon>
        <taxon>Dikarya</taxon>
        <taxon>Basidiomycota</taxon>
        <taxon>Agaricomycotina</taxon>
        <taxon>Agaricomycetes</taxon>
        <taxon>Agaricomycetidae</taxon>
        <taxon>Boletales</taxon>
        <taxon>Suillineae</taxon>
        <taxon>Suillaceae</taxon>
        <taxon>Suillus</taxon>
    </lineage>
</organism>
<accession>A0A9P7EIQ1</accession>
<dbReference type="EMBL" id="JABBWG010000005">
    <property type="protein sequence ID" value="KAG1822901.1"/>
    <property type="molecule type" value="Genomic_DNA"/>
</dbReference>
<evidence type="ECO:0000313" key="3">
    <source>
        <dbReference type="Proteomes" id="UP000807769"/>
    </source>
</evidence>
<evidence type="ECO:0000256" key="1">
    <source>
        <dbReference type="SAM" id="MobiDB-lite"/>
    </source>
</evidence>